<dbReference type="AlphaFoldDB" id="A0A646KKQ3"/>
<dbReference type="PANTHER" id="PTHR30153:SF2">
    <property type="entry name" value="REPLICATIVE DNA HELICASE"/>
    <property type="match status" value="1"/>
</dbReference>
<dbReference type="GO" id="GO:0003678">
    <property type="term" value="F:DNA helicase activity"/>
    <property type="evidence" value="ECO:0007669"/>
    <property type="project" value="InterPro"/>
</dbReference>
<sequence>MIPMHHLTRQGGLTPEGWVTVERLGRELFSTLPLRVYRPGGAALRDIESAARSCARGDGLDLLVVDYLQLIEVEQTRTSNREQAVAAVSRGLKNLSVQLECHVIALSQLNDDGMVRGSRAIKNDASVMIKVERPDMDEPESPPRRRSRPRDRKEPLRTPRDPLRRRTTALFAVRRHGTDLTHPPQQPPGAV</sequence>
<organism evidence="3 4">
    <name type="scientific">Streptomyces jumonjinensis</name>
    <dbReference type="NCBI Taxonomy" id="1945"/>
    <lineage>
        <taxon>Bacteria</taxon>
        <taxon>Bacillati</taxon>
        <taxon>Actinomycetota</taxon>
        <taxon>Actinomycetes</taxon>
        <taxon>Kitasatosporales</taxon>
        <taxon>Streptomycetaceae</taxon>
        <taxon>Streptomyces</taxon>
    </lineage>
</organism>
<accession>A0A646KKQ3</accession>
<gene>
    <name evidence="3" type="ORF">FF041_22150</name>
</gene>
<feature type="domain" description="SF4 helicase" evidence="2">
    <location>
        <begin position="4"/>
        <end position="138"/>
    </location>
</feature>
<proteinExistence type="predicted"/>
<evidence type="ECO:0000256" key="1">
    <source>
        <dbReference type="SAM" id="MobiDB-lite"/>
    </source>
</evidence>
<evidence type="ECO:0000259" key="2">
    <source>
        <dbReference type="Pfam" id="PF03796"/>
    </source>
</evidence>
<comment type="caution">
    <text evidence="3">The sequence shown here is derived from an EMBL/GenBank/DDBJ whole genome shotgun (WGS) entry which is preliminary data.</text>
</comment>
<protein>
    <recommendedName>
        <fullName evidence="2">SF4 helicase domain-containing protein</fullName>
    </recommendedName>
</protein>
<dbReference type="InterPro" id="IPR007694">
    <property type="entry name" value="DNA_helicase_DnaB-like_C"/>
</dbReference>
<dbReference type="SUPFAM" id="SSF52540">
    <property type="entry name" value="P-loop containing nucleoside triphosphate hydrolases"/>
    <property type="match status" value="1"/>
</dbReference>
<keyword evidence="4" id="KW-1185">Reference proteome</keyword>
<feature type="region of interest" description="Disordered" evidence="1">
    <location>
        <begin position="126"/>
        <end position="191"/>
    </location>
</feature>
<dbReference type="Proteomes" id="UP000419138">
    <property type="component" value="Unassembled WGS sequence"/>
</dbReference>
<evidence type="ECO:0000313" key="3">
    <source>
        <dbReference type="EMBL" id="MQT02795.1"/>
    </source>
</evidence>
<dbReference type="PANTHER" id="PTHR30153">
    <property type="entry name" value="REPLICATIVE DNA HELICASE DNAB"/>
    <property type="match status" value="1"/>
</dbReference>
<evidence type="ECO:0000313" key="4">
    <source>
        <dbReference type="Proteomes" id="UP000419138"/>
    </source>
</evidence>
<dbReference type="GO" id="GO:0006260">
    <property type="term" value="P:DNA replication"/>
    <property type="evidence" value="ECO:0007669"/>
    <property type="project" value="InterPro"/>
</dbReference>
<dbReference type="Gene3D" id="3.40.50.300">
    <property type="entry name" value="P-loop containing nucleotide triphosphate hydrolases"/>
    <property type="match status" value="1"/>
</dbReference>
<name>A0A646KKQ3_STRJU</name>
<dbReference type="GO" id="GO:0005829">
    <property type="term" value="C:cytosol"/>
    <property type="evidence" value="ECO:0007669"/>
    <property type="project" value="TreeGrafter"/>
</dbReference>
<dbReference type="Pfam" id="PF03796">
    <property type="entry name" value="DnaB_C"/>
    <property type="match status" value="1"/>
</dbReference>
<dbReference type="EMBL" id="VCLA01000157">
    <property type="protein sequence ID" value="MQT02795.1"/>
    <property type="molecule type" value="Genomic_DNA"/>
</dbReference>
<dbReference type="GO" id="GO:0005524">
    <property type="term" value="F:ATP binding"/>
    <property type="evidence" value="ECO:0007669"/>
    <property type="project" value="InterPro"/>
</dbReference>
<feature type="compositionally biased region" description="Basic and acidic residues" evidence="1">
    <location>
        <begin position="151"/>
        <end position="164"/>
    </location>
</feature>
<dbReference type="OrthoDB" id="9773982at2"/>
<reference evidence="3 4" key="1">
    <citation type="submission" date="2019-05" db="EMBL/GenBank/DDBJ databases">
        <title>Comparative genomics and metabolomics analyses of clavulanic acid producing Streptomyces species provides insight into specialized metabolism and evolution of beta-lactam biosynthetic gene clusters.</title>
        <authorList>
            <person name="Moore M.A."/>
            <person name="Cruz-Morales P."/>
            <person name="Barona Gomez F."/>
            <person name="Kapil T."/>
        </authorList>
    </citation>
    <scope>NUCLEOTIDE SEQUENCE [LARGE SCALE GENOMIC DNA]</scope>
    <source>
        <strain evidence="3 4">NRRL 5741</strain>
    </source>
</reference>
<dbReference type="InterPro" id="IPR027417">
    <property type="entry name" value="P-loop_NTPase"/>
</dbReference>